<dbReference type="InterPro" id="IPR053724">
    <property type="entry name" value="OMP_A26_sf"/>
</dbReference>
<sequence>MGMNYQVTFLKGFTFEFKPSLLYTIAELTDKHILRGFYTVQNVSSFGYDVVLEGNYKLTNDSNIKLSLSHKSFADDHVSMDYYNALNEKYLSLSSSYHYQSATIGMGYSVSF</sequence>
<dbReference type="Gene3D" id="2.40.128.90">
    <property type="entry name" value="OMPT-like"/>
    <property type="match status" value="1"/>
</dbReference>
<reference evidence="1" key="1">
    <citation type="submission" date="2020-01" db="EMBL/GenBank/DDBJ databases">
        <authorList>
            <person name="Meier V. D."/>
            <person name="Meier V D."/>
        </authorList>
    </citation>
    <scope>NUCLEOTIDE SEQUENCE</scope>
    <source>
        <strain evidence="1">HLG_WM_MAG_01</strain>
    </source>
</reference>
<dbReference type="AlphaFoldDB" id="A0A6S6S3A5"/>
<name>A0A6S6S3A5_9BACT</name>
<organism evidence="1">
    <name type="scientific">uncultured Sulfurovum sp</name>
    <dbReference type="NCBI Taxonomy" id="269237"/>
    <lineage>
        <taxon>Bacteria</taxon>
        <taxon>Pseudomonadati</taxon>
        <taxon>Campylobacterota</taxon>
        <taxon>Epsilonproteobacteria</taxon>
        <taxon>Campylobacterales</taxon>
        <taxon>Sulfurovaceae</taxon>
        <taxon>Sulfurovum</taxon>
        <taxon>environmental samples</taxon>
    </lineage>
</organism>
<protein>
    <submittedName>
        <fullName evidence="1">Uncharacterized protein</fullName>
    </submittedName>
</protein>
<gene>
    <name evidence="1" type="ORF">HELGO_WM78539</name>
</gene>
<dbReference type="EMBL" id="CACVAS010000026">
    <property type="protein sequence ID" value="CAA6802791.1"/>
    <property type="molecule type" value="Genomic_DNA"/>
</dbReference>
<proteinExistence type="predicted"/>
<evidence type="ECO:0000313" key="1">
    <source>
        <dbReference type="EMBL" id="CAA6802791.1"/>
    </source>
</evidence>
<accession>A0A6S6S3A5</accession>